<evidence type="ECO:0000256" key="3">
    <source>
        <dbReference type="ARBA" id="ARBA00022737"/>
    </source>
</evidence>
<evidence type="ECO:0000313" key="6">
    <source>
        <dbReference type="EMBL" id="CAD7088521.1"/>
    </source>
</evidence>
<dbReference type="AlphaFoldDB" id="A0A7R8UXS9"/>
<gene>
    <name evidence="6" type="ORF">HERILL_LOCUS11134</name>
</gene>
<feature type="signal peptide" evidence="4">
    <location>
        <begin position="1"/>
        <end position="23"/>
    </location>
</feature>
<dbReference type="GO" id="GO:0005576">
    <property type="term" value="C:extracellular region"/>
    <property type="evidence" value="ECO:0007669"/>
    <property type="project" value="UniProtKB-SubCell"/>
</dbReference>
<dbReference type="Proteomes" id="UP000594454">
    <property type="component" value="Chromosome 4"/>
</dbReference>
<feature type="domain" description="Neuron-derived neurotrophic factor first Fn(III)" evidence="5">
    <location>
        <begin position="164"/>
        <end position="276"/>
    </location>
</feature>
<dbReference type="InterPro" id="IPR019326">
    <property type="entry name" value="NDNF"/>
</dbReference>
<organism evidence="6 7">
    <name type="scientific">Hermetia illucens</name>
    <name type="common">Black soldier fly</name>
    <dbReference type="NCBI Taxonomy" id="343691"/>
    <lineage>
        <taxon>Eukaryota</taxon>
        <taxon>Metazoa</taxon>
        <taxon>Ecdysozoa</taxon>
        <taxon>Arthropoda</taxon>
        <taxon>Hexapoda</taxon>
        <taxon>Insecta</taxon>
        <taxon>Pterygota</taxon>
        <taxon>Neoptera</taxon>
        <taxon>Endopterygota</taxon>
        <taxon>Diptera</taxon>
        <taxon>Brachycera</taxon>
        <taxon>Stratiomyomorpha</taxon>
        <taxon>Stratiomyidae</taxon>
        <taxon>Hermetiinae</taxon>
        <taxon>Hermetia</taxon>
    </lineage>
</organism>
<dbReference type="FunCoup" id="A0A7R8UXS9">
    <property type="interactions" value="11"/>
</dbReference>
<accession>A0A7R8UXS9</accession>
<evidence type="ECO:0000256" key="1">
    <source>
        <dbReference type="ARBA" id="ARBA00004613"/>
    </source>
</evidence>
<evidence type="ECO:0000256" key="4">
    <source>
        <dbReference type="SAM" id="SignalP"/>
    </source>
</evidence>
<dbReference type="OrthoDB" id="9872501at2759"/>
<dbReference type="PANTHER" id="PTHR14619">
    <property type="entry name" value="NEURON-DERIVED NEUROTROPHIC FACTOR"/>
    <property type="match status" value="1"/>
</dbReference>
<keyword evidence="4" id="KW-0732">Signal</keyword>
<evidence type="ECO:0000259" key="5">
    <source>
        <dbReference type="Pfam" id="PF10179"/>
    </source>
</evidence>
<keyword evidence="3" id="KW-0677">Repeat</keyword>
<dbReference type="InParanoid" id="A0A7R8UXS9"/>
<dbReference type="EMBL" id="LR899012">
    <property type="protein sequence ID" value="CAD7088521.1"/>
    <property type="molecule type" value="Genomic_DNA"/>
</dbReference>
<evidence type="ECO:0000313" key="7">
    <source>
        <dbReference type="Proteomes" id="UP000594454"/>
    </source>
</evidence>
<proteinExistence type="predicted"/>
<dbReference type="InterPro" id="IPR055271">
    <property type="entry name" value="NDNF_Fn(III)_1"/>
</dbReference>
<name>A0A7R8UXS9_HERIL</name>
<sequence>MCIIWFLWLGSAVLYSCVSASAALDSLCPDKRPFNASVVGNVRQLYIGSTLNFTMEKNEQLRCSLQLKESIPLVIKVTSPQNSISRRLFFNETINMTKHMRMQKENVVLPCATNGQYDLILTSKKHSFVRVEVLGRHPSWNWRLLNETNPIRVRSQNRMQKKQMIIKWSKSKLDIHAMHYCIVINTKASQKNFCAALQDSLNSNTLQSKRNCLAPIDNIWVRQRERIIDPYSTNVICTGMKPNQIIKGLVPNMKYFIDIYGVHSKKQNLTILLKSTSVWFNRTHPGTLRDNLLTLGKMSGSKRDREAIFSYKIPPTSLSRGQVRFLVLPCSGSQIDVKILKRRQRIRTETDIYKPTYIPVPEANPGDRLILRVKPSNVDEFLHANRVGIAVSMTGLFKHYPELPSNTSVFLSGSYRNCDPKIAWYPSQDLRKIRYCVIIFRLPNNSRSSMDETNYCLDFGKNLIEHPQFYEQTCHTANRGAQMEQTSLLNLIPGDSYLVYVTSHLVGHSYLPYESLKVNIHQHCRNNTDDVSVRAI</sequence>
<comment type="subcellular location">
    <subcellularLocation>
        <location evidence="1">Secreted</location>
    </subcellularLocation>
</comment>
<keyword evidence="7" id="KW-1185">Reference proteome</keyword>
<dbReference type="PANTHER" id="PTHR14619:SF3">
    <property type="entry name" value="PROTEIN NDNF"/>
    <property type="match status" value="1"/>
</dbReference>
<dbReference type="Pfam" id="PF10179">
    <property type="entry name" value="NDNF"/>
    <property type="match status" value="1"/>
</dbReference>
<protein>
    <recommendedName>
        <fullName evidence="5">Neuron-derived neurotrophic factor first Fn(III) domain-containing protein</fullName>
    </recommendedName>
</protein>
<evidence type="ECO:0000256" key="2">
    <source>
        <dbReference type="ARBA" id="ARBA00022525"/>
    </source>
</evidence>
<keyword evidence="2" id="KW-0964">Secreted</keyword>
<reference evidence="6 7" key="1">
    <citation type="submission" date="2020-11" db="EMBL/GenBank/DDBJ databases">
        <authorList>
            <person name="Wallbank WR R."/>
            <person name="Pardo Diaz C."/>
            <person name="Kozak K."/>
            <person name="Martin S."/>
            <person name="Jiggins C."/>
            <person name="Moest M."/>
            <person name="Warren A I."/>
            <person name="Generalovic N T."/>
            <person name="Byers J.R.P. K."/>
            <person name="Montejo-Kovacevich G."/>
            <person name="Yen C E."/>
        </authorList>
    </citation>
    <scope>NUCLEOTIDE SEQUENCE [LARGE SCALE GENOMIC DNA]</scope>
</reference>
<feature type="chain" id="PRO_5031445555" description="Neuron-derived neurotrophic factor first Fn(III) domain-containing protein" evidence="4">
    <location>
        <begin position="24"/>
        <end position="536"/>
    </location>
</feature>